<organism evidence="7 8">
    <name type="scientific">Caenorhabditis auriculariae</name>
    <dbReference type="NCBI Taxonomy" id="2777116"/>
    <lineage>
        <taxon>Eukaryota</taxon>
        <taxon>Metazoa</taxon>
        <taxon>Ecdysozoa</taxon>
        <taxon>Nematoda</taxon>
        <taxon>Chromadorea</taxon>
        <taxon>Rhabditida</taxon>
        <taxon>Rhabditina</taxon>
        <taxon>Rhabditomorpha</taxon>
        <taxon>Rhabditoidea</taxon>
        <taxon>Rhabditidae</taxon>
        <taxon>Peloderinae</taxon>
        <taxon>Caenorhabditis</taxon>
    </lineage>
</organism>
<dbReference type="Gene3D" id="1.20.1070.10">
    <property type="entry name" value="Rhodopsin 7-helix transmembrane proteins"/>
    <property type="match status" value="1"/>
</dbReference>
<evidence type="ECO:0000313" key="7">
    <source>
        <dbReference type="EMBL" id="CAD6187062.1"/>
    </source>
</evidence>
<dbReference type="OrthoDB" id="5874478at2759"/>
<feature type="transmembrane region" description="Helical" evidence="6">
    <location>
        <begin position="213"/>
        <end position="236"/>
    </location>
</feature>
<proteinExistence type="inferred from homology"/>
<protein>
    <submittedName>
        <fullName evidence="7">Uncharacterized protein</fullName>
    </submittedName>
</protein>
<dbReference type="AlphaFoldDB" id="A0A8S1GW25"/>
<gene>
    <name evidence="7" type="ORF">CAUJ_LOCUS2981</name>
</gene>
<keyword evidence="8" id="KW-1185">Reference proteome</keyword>
<name>A0A8S1GW25_9PELO</name>
<keyword evidence="5 6" id="KW-0472">Membrane</keyword>
<evidence type="ECO:0000256" key="6">
    <source>
        <dbReference type="SAM" id="Phobius"/>
    </source>
</evidence>
<reference evidence="7" key="1">
    <citation type="submission" date="2020-10" db="EMBL/GenBank/DDBJ databases">
        <authorList>
            <person name="Kikuchi T."/>
        </authorList>
    </citation>
    <scope>NUCLEOTIDE SEQUENCE</scope>
    <source>
        <strain evidence="7">NKZ352</strain>
    </source>
</reference>
<evidence type="ECO:0000256" key="3">
    <source>
        <dbReference type="ARBA" id="ARBA00022692"/>
    </source>
</evidence>
<evidence type="ECO:0000313" key="8">
    <source>
        <dbReference type="Proteomes" id="UP000835052"/>
    </source>
</evidence>
<sequence length="566" mass="64840">MDLSRLEMLLEMNKYPNCENDPQDSKINILRSVEIALAFLFLPLSLTSLYCILFKSSKSMRTYRWYQLNYQIWVLIWDFLFSICITPIFYFPATAGCSIGFFQSVGISPKIQLLCSYFAFGNMIVALVLLFMYRHYCVLPGYIRIRIQKSTYFLYWLAVCILFSGALVGLFLNIPTNQVEAQVFVVKSIGCRPARIFTECALVVDTSYVNVTFIAISTSIILAHVVFFAVHSIYILNNQQIIMSDKTRKIQKAFLSALCIQVSVPSMFLIMPFFLIVVLVYAGKFLPSTSSLIVIWITLHGGASPCGFTLGLVSNGPCKYFGRFVCFTTYSFMLHCLSHTLWSLLLSFAYRYYILHHSAPKRRTLIILLFLIYIPSFLQFISYLFSYDPPEKVTKLLEEKFPSYSFEGETVTGNASILNFFALYVILHMTLPVTPVYIAIIIFRKKIIKVLEHSESQMAKRTKTLHAQLLKALTYQACMPGFYWFAVVSYSIGQFGIYNHPFLEYFTFTSTLCISVFSPVSYLCFFGHYRTYCLNKLRQILLCGSVEPERPPISKVTSAVSSAEQH</sequence>
<feature type="transmembrane region" description="Helical" evidence="6">
    <location>
        <begin position="505"/>
        <end position="529"/>
    </location>
</feature>
<dbReference type="Proteomes" id="UP000835052">
    <property type="component" value="Unassembled WGS sequence"/>
</dbReference>
<dbReference type="InterPro" id="IPR050920">
    <property type="entry name" value="Nematode_rcpt-like_delta"/>
</dbReference>
<feature type="transmembrane region" description="Helical" evidence="6">
    <location>
        <begin position="111"/>
        <end position="133"/>
    </location>
</feature>
<dbReference type="GO" id="GO:0016020">
    <property type="term" value="C:membrane"/>
    <property type="evidence" value="ECO:0007669"/>
    <property type="project" value="UniProtKB-SubCell"/>
</dbReference>
<accession>A0A8S1GW25</accession>
<evidence type="ECO:0000256" key="1">
    <source>
        <dbReference type="ARBA" id="ARBA00004141"/>
    </source>
</evidence>
<keyword evidence="4 6" id="KW-1133">Transmembrane helix</keyword>
<dbReference type="SUPFAM" id="SSF81321">
    <property type="entry name" value="Family A G protein-coupled receptor-like"/>
    <property type="match status" value="1"/>
</dbReference>
<evidence type="ECO:0000256" key="2">
    <source>
        <dbReference type="ARBA" id="ARBA00009166"/>
    </source>
</evidence>
<keyword evidence="3 6" id="KW-0812">Transmembrane</keyword>
<dbReference type="InterPro" id="IPR019422">
    <property type="entry name" value="7TM_GPCR_serpentine_rcpt_Srh"/>
</dbReference>
<feature type="transmembrane region" description="Helical" evidence="6">
    <location>
        <begin position="153"/>
        <end position="174"/>
    </location>
</feature>
<evidence type="ECO:0000256" key="4">
    <source>
        <dbReference type="ARBA" id="ARBA00022989"/>
    </source>
</evidence>
<feature type="transmembrane region" description="Helical" evidence="6">
    <location>
        <begin position="365"/>
        <end position="385"/>
    </location>
</feature>
<comment type="caution">
    <text evidence="7">The sequence shown here is derived from an EMBL/GenBank/DDBJ whole genome shotgun (WGS) entry which is preliminary data.</text>
</comment>
<feature type="transmembrane region" description="Helical" evidence="6">
    <location>
        <begin position="35"/>
        <end position="53"/>
    </location>
</feature>
<dbReference type="PANTHER" id="PTHR22945:SF90">
    <property type="entry name" value="G_PROTEIN_RECEP_F1_2 DOMAIN-CONTAINING PROTEIN"/>
    <property type="match status" value="1"/>
</dbReference>
<evidence type="ECO:0000256" key="5">
    <source>
        <dbReference type="ARBA" id="ARBA00023136"/>
    </source>
</evidence>
<comment type="subcellular location">
    <subcellularLocation>
        <location evidence="1">Membrane</location>
        <topology evidence="1">Multi-pass membrane protein</topology>
    </subcellularLocation>
</comment>
<feature type="transmembrane region" description="Helical" evidence="6">
    <location>
        <begin position="421"/>
        <end position="443"/>
    </location>
</feature>
<dbReference type="Pfam" id="PF10318">
    <property type="entry name" value="7TM_GPCR_Srh"/>
    <property type="match status" value="1"/>
</dbReference>
<dbReference type="PANTHER" id="PTHR22945">
    <property type="entry name" value="SERPENTINE RECEPTOR, CLASS D DELTA"/>
    <property type="match status" value="1"/>
</dbReference>
<dbReference type="InterPro" id="IPR019421">
    <property type="entry name" value="7TM_GPCR_serpentine_rcpt_Srd"/>
</dbReference>
<comment type="similarity">
    <text evidence="2">Belongs to the nematode receptor-like protein srd family.</text>
</comment>
<feature type="transmembrane region" description="Helical" evidence="6">
    <location>
        <begin position="257"/>
        <end position="282"/>
    </location>
</feature>
<dbReference type="Pfam" id="PF10317">
    <property type="entry name" value="7TM_GPCR_Srd"/>
    <property type="match status" value="1"/>
</dbReference>
<dbReference type="EMBL" id="CAJGYM010000005">
    <property type="protein sequence ID" value="CAD6187062.1"/>
    <property type="molecule type" value="Genomic_DNA"/>
</dbReference>
<feature type="transmembrane region" description="Helical" evidence="6">
    <location>
        <begin position="73"/>
        <end position="91"/>
    </location>
</feature>